<dbReference type="AlphaFoldDB" id="A0AAP2G206"/>
<organism evidence="2 3">
    <name type="scientific">Litoribacter ruber</name>
    <dbReference type="NCBI Taxonomy" id="702568"/>
    <lineage>
        <taxon>Bacteria</taxon>
        <taxon>Pseudomonadati</taxon>
        <taxon>Bacteroidota</taxon>
        <taxon>Cytophagia</taxon>
        <taxon>Cytophagales</taxon>
        <taxon>Cyclobacteriaceae</taxon>
        <taxon>Litoribacter</taxon>
    </lineage>
</organism>
<dbReference type="RefSeq" id="WP_213945872.1">
    <property type="nucleotide sequence ID" value="NZ_JAHBGI010000007.1"/>
</dbReference>
<evidence type="ECO:0000313" key="2">
    <source>
        <dbReference type="EMBL" id="MBS9525022.1"/>
    </source>
</evidence>
<accession>A0AAP2G206</accession>
<feature type="transmembrane region" description="Helical" evidence="1">
    <location>
        <begin position="16"/>
        <end position="33"/>
    </location>
</feature>
<reference evidence="2 3" key="1">
    <citation type="submission" date="2021-05" db="EMBL/GenBank/DDBJ databases">
        <authorList>
            <person name="Zhang Z.D."/>
            <person name="Osman G."/>
        </authorList>
    </citation>
    <scope>NUCLEOTIDE SEQUENCE [LARGE SCALE GENOMIC DNA]</scope>
    <source>
        <strain evidence="2 3">KCTC 32217</strain>
    </source>
</reference>
<keyword evidence="1" id="KW-1133">Transmembrane helix</keyword>
<feature type="transmembrane region" description="Helical" evidence="1">
    <location>
        <begin position="45"/>
        <end position="63"/>
    </location>
</feature>
<comment type="caution">
    <text evidence="2">The sequence shown here is derived from an EMBL/GenBank/DDBJ whole genome shotgun (WGS) entry which is preliminary data.</text>
</comment>
<sequence length="160" mass="18729">MKATQFEETQRFRQPWIWMLLGVLTLYVGYEVAINWDQNKTFTQAYPLLVVISVLLLFLTMRLQTRVVNGQLFYKYTPIINSWRKYSFDEIETMELITYNSLLQFGGWGIRFNADAWLYNVAGKHGIKVVTAKQKFIIGTSKPEEAALIIEQFKAHKHAK</sequence>
<protein>
    <submittedName>
        <fullName evidence="2">Uncharacterized protein</fullName>
    </submittedName>
</protein>
<name>A0AAP2G206_9BACT</name>
<dbReference type="Proteomes" id="UP001319104">
    <property type="component" value="Unassembled WGS sequence"/>
</dbReference>
<gene>
    <name evidence="2" type="ORF">KI659_13465</name>
</gene>
<keyword evidence="1" id="KW-0472">Membrane</keyword>
<evidence type="ECO:0000313" key="3">
    <source>
        <dbReference type="Proteomes" id="UP001319104"/>
    </source>
</evidence>
<dbReference type="EMBL" id="JAHCMY010000007">
    <property type="protein sequence ID" value="MBS9525022.1"/>
    <property type="molecule type" value="Genomic_DNA"/>
</dbReference>
<keyword evidence="3" id="KW-1185">Reference proteome</keyword>
<proteinExistence type="predicted"/>
<keyword evidence="1" id="KW-0812">Transmembrane</keyword>
<evidence type="ECO:0000256" key="1">
    <source>
        <dbReference type="SAM" id="Phobius"/>
    </source>
</evidence>